<dbReference type="SMART" id="SM00564">
    <property type="entry name" value="PQQ"/>
    <property type="match status" value="4"/>
</dbReference>
<protein>
    <submittedName>
        <fullName evidence="7">WD40 repeat-like protein</fullName>
    </submittedName>
</protein>
<gene>
    <name evidence="7" type="ORF">NADFUDRAFT_53030</name>
</gene>
<dbReference type="EMBL" id="KV454413">
    <property type="protein sequence ID" value="ODQ64049.1"/>
    <property type="molecule type" value="Genomic_DNA"/>
</dbReference>
<dbReference type="InterPro" id="IPR015943">
    <property type="entry name" value="WD40/YVTN_repeat-like_dom_sf"/>
</dbReference>
<name>A0A1E3PF64_9ASCO</name>
<keyword evidence="8" id="KW-1185">Reference proteome</keyword>
<comment type="subcellular location">
    <subcellularLocation>
        <location evidence="1">Cytoplasm</location>
    </subcellularLocation>
</comment>
<dbReference type="PANTHER" id="PTHR22842:SF3">
    <property type="entry name" value="WD REPEAT DOMAIN-CONTAINING PROTEIN 83"/>
    <property type="match status" value="1"/>
</dbReference>
<dbReference type="PROSITE" id="PS50294">
    <property type="entry name" value="WD_REPEATS_REGION"/>
    <property type="match status" value="2"/>
</dbReference>
<feature type="repeat" description="WD" evidence="6">
    <location>
        <begin position="248"/>
        <end position="278"/>
    </location>
</feature>
<dbReference type="STRING" id="857566.A0A1E3PF64"/>
<evidence type="ECO:0000256" key="2">
    <source>
        <dbReference type="ARBA" id="ARBA00022490"/>
    </source>
</evidence>
<dbReference type="InterPro" id="IPR051980">
    <property type="entry name" value="WD_repeat_MORG1"/>
</dbReference>
<keyword evidence="3 6" id="KW-0853">WD repeat</keyword>
<dbReference type="SUPFAM" id="SSF50978">
    <property type="entry name" value="WD40 repeat-like"/>
    <property type="match status" value="1"/>
</dbReference>
<dbReference type="SMART" id="SM00320">
    <property type="entry name" value="WD40"/>
    <property type="match status" value="7"/>
</dbReference>
<proteinExistence type="inferred from homology"/>
<dbReference type="PRINTS" id="PR00320">
    <property type="entry name" value="GPROTEINBRPT"/>
</dbReference>
<sequence length="324" mass="35810">MFDYTEWPSKRISDFKAHEGPINALRYNSTGQYLLTGGNDRIVKLWNSSTQTNIMCYKFHAYEILDLAIIADNSKFASCGGDRTILYWDVSTGKVISKFGNSSGGHSSSVSSISFNDEPEDIAGNLLVSGSYDTTVKFWDCRSSSNRCIQTITDSKDSVSQVEFKGSSVLVGSVDGNVRIYDIRNGQVITNYIGHAVTSVSYMNEPKRAGCFLSSSHDSIIRLIDVETGSLRQAFRGHRNANYRIFSSFAQNNTKIVSGSEDGFIYVWNVLNGELLNRISTLPLIRGDSLRDWGSKMLSTVVVHPGSQQMVNGSTDGKLIFYGL</sequence>
<dbReference type="Gene3D" id="2.130.10.10">
    <property type="entry name" value="YVTN repeat-like/Quinoprotein amine dehydrogenase"/>
    <property type="match status" value="1"/>
</dbReference>
<dbReference type="PROSITE" id="PS00678">
    <property type="entry name" value="WD_REPEATS_1"/>
    <property type="match status" value="1"/>
</dbReference>
<keyword evidence="2" id="KW-0963">Cytoplasm</keyword>
<dbReference type="PANTHER" id="PTHR22842">
    <property type="entry name" value="WD40 REPEAT PROTEIN"/>
    <property type="match status" value="1"/>
</dbReference>
<feature type="repeat" description="WD" evidence="6">
    <location>
        <begin position="103"/>
        <end position="140"/>
    </location>
</feature>
<organism evidence="7 8">
    <name type="scientific">Nadsonia fulvescens var. elongata DSM 6958</name>
    <dbReference type="NCBI Taxonomy" id="857566"/>
    <lineage>
        <taxon>Eukaryota</taxon>
        <taxon>Fungi</taxon>
        <taxon>Dikarya</taxon>
        <taxon>Ascomycota</taxon>
        <taxon>Saccharomycotina</taxon>
        <taxon>Dipodascomycetes</taxon>
        <taxon>Dipodascales</taxon>
        <taxon>Dipodascales incertae sedis</taxon>
        <taxon>Nadsonia</taxon>
    </lineage>
</organism>
<evidence type="ECO:0000256" key="4">
    <source>
        <dbReference type="ARBA" id="ARBA00022737"/>
    </source>
</evidence>
<dbReference type="InterPro" id="IPR019775">
    <property type="entry name" value="WD40_repeat_CS"/>
</dbReference>
<accession>A0A1E3PF64</accession>
<dbReference type="AlphaFoldDB" id="A0A1E3PF64"/>
<dbReference type="GO" id="GO:0071013">
    <property type="term" value="C:catalytic step 2 spliceosome"/>
    <property type="evidence" value="ECO:0007669"/>
    <property type="project" value="TreeGrafter"/>
</dbReference>
<dbReference type="Proteomes" id="UP000095009">
    <property type="component" value="Unassembled WGS sequence"/>
</dbReference>
<evidence type="ECO:0000313" key="7">
    <source>
        <dbReference type="EMBL" id="ODQ64049.1"/>
    </source>
</evidence>
<reference evidence="7 8" key="1">
    <citation type="journal article" date="2016" name="Proc. Natl. Acad. Sci. U.S.A.">
        <title>Comparative genomics of biotechnologically important yeasts.</title>
        <authorList>
            <person name="Riley R."/>
            <person name="Haridas S."/>
            <person name="Wolfe K.H."/>
            <person name="Lopes M.R."/>
            <person name="Hittinger C.T."/>
            <person name="Goeker M."/>
            <person name="Salamov A.A."/>
            <person name="Wisecaver J.H."/>
            <person name="Long T.M."/>
            <person name="Calvey C.H."/>
            <person name="Aerts A.L."/>
            <person name="Barry K.W."/>
            <person name="Choi C."/>
            <person name="Clum A."/>
            <person name="Coughlan A.Y."/>
            <person name="Deshpande S."/>
            <person name="Douglass A.P."/>
            <person name="Hanson S.J."/>
            <person name="Klenk H.-P."/>
            <person name="LaButti K.M."/>
            <person name="Lapidus A."/>
            <person name="Lindquist E.A."/>
            <person name="Lipzen A.M."/>
            <person name="Meier-Kolthoff J.P."/>
            <person name="Ohm R.A."/>
            <person name="Otillar R.P."/>
            <person name="Pangilinan J.L."/>
            <person name="Peng Y."/>
            <person name="Rokas A."/>
            <person name="Rosa C.A."/>
            <person name="Scheuner C."/>
            <person name="Sibirny A.A."/>
            <person name="Slot J.C."/>
            <person name="Stielow J.B."/>
            <person name="Sun H."/>
            <person name="Kurtzman C.P."/>
            <person name="Blackwell M."/>
            <person name="Grigoriev I.V."/>
            <person name="Jeffries T.W."/>
        </authorList>
    </citation>
    <scope>NUCLEOTIDE SEQUENCE [LARGE SCALE GENOMIC DNA]</scope>
    <source>
        <strain evidence="7 8">DSM 6958</strain>
    </source>
</reference>
<evidence type="ECO:0000256" key="5">
    <source>
        <dbReference type="ARBA" id="ARBA00038145"/>
    </source>
</evidence>
<dbReference type="InterPro" id="IPR036322">
    <property type="entry name" value="WD40_repeat_dom_sf"/>
</dbReference>
<dbReference type="Pfam" id="PF00400">
    <property type="entry name" value="WD40"/>
    <property type="match status" value="6"/>
</dbReference>
<comment type="similarity">
    <text evidence="5">Belongs to the WD repeat MORG1 family.</text>
</comment>
<evidence type="ECO:0000256" key="1">
    <source>
        <dbReference type="ARBA" id="ARBA00004496"/>
    </source>
</evidence>
<evidence type="ECO:0000256" key="3">
    <source>
        <dbReference type="ARBA" id="ARBA00022574"/>
    </source>
</evidence>
<dbReference type="OrthoDB" id="1068471at2759"/>
<dbReference type="InterPro" id="IPR020472">
    <property type="entry name" value="WD40_PAC1"/>
</dbReference>
<dbReference type="CDD" id="cd00200">
    <property type="entry name" value="WD40"/>
    <property type="match status" value="1"/>
</dbReference>
<feature type="repeat" description="WD" evidence="6">
    <location>
        <begin position="57"/>
        <end position="98"/>
    </location>
</feature>
<dbReference type="PROSITE" id="PS50082">
    <property type="entry name" value="WD_REPEATS_2"/>
    <property type="match status" value="4"/>
</dbReference>
<keyword evidence="4" id="KW-0677">Repeat</keyword>
<feature type="repeat" description="WD" evidence="6">
    <location>
        <begin position="15"/>
        <end position="56"/>
    </location>
</feature>
<dbReference type="InterPro" id="IPR018391">
    <property type="entry name" value="PQQ_b-propeller_rpt"/>
</dbReference>
<evidence type="ECO:0000313" key="8">
    <source>
        <dbReference type="Proteomes" id="UP000095009"/>
    </source>
</evidence>
<dbReference type="GO" id="GO:0005737">
    <property type="term" value="C:cytoplasm"/>
    <property type="evidence" value="ECO:0007669"/>
    <property type="project" value="UniProtKB-SubCell"/>
</dbReference>
<dbReference type="InterPro" id="IPR001680">
    <property type="entry name" value="WD40_rpt"/>
</dbReference>
<dbReference type="GO" id="GO:0045292">
    <property type="term" value="P:mRNA cis splicing, via spliceosome"/>
    <property type="evidence" value="ECO:0007669"/>
    <property type="project" value="EnsemblFungi"/>
</dbReference>
<evidence type="ECO:0000256" key="6">
    <source>
        <dbReference type="PROSITE-ProRule" id="PRU00221"/>
    </source>
</evidence>